<gene>
    <name evidence="2" type="ORF">Pmani_000351</name>
</gene>
<evidence type="ECO:0000256" key="1">
    <source>
        <dbReference type="SAM" id="MobiDB-lite"/>
    </source>
</evidence>
<proteinExistence type="predicted"/>
<evidence type="ECO:0000313" key="2">
    <source>
        <dbReference type="EMBL" id="KAK4329317.1"/>
    </source>
</evidence>
<accession>A0AAE1QQ53</accession>
<organism evidence="2 3">
    <name type="scientific">Petrolisthes manimaculis</name>
    <dbReference type="NCBI Taxonomy" id="1843537"/>
    <lineage>
        <taxon>Eukaryota</taxon>
        <taxon>Metazoa</taxon>
        <taxon>Ecdysozoa</taxon>
        <taxon>Arthropoda</taxon>
        <taxon>Crustacea</taxon>
        <taxon>Multicrustacea</taxon>
        <taxon>Malacostraca</taxon>
        <taxon>Eumalacostraca</taxon>
        <taxon>Eucarida</taxon>
        <taxon>Decapoda</taxon>
        <taxon>Pleocyemata</taxon>
        <taxon>Anomura</taxon>
        <taxon>Galatheoidea</taxon>
        <taxon>Porcellanidae</taxon>
        <taxon>Petrolisthes</taxon>
    </lineage>
</organism>
<dbReference type="EMBL" id="JAWZYT010000023">
    <property type="protein sequence ID" value="KAK4329317.1"/>
    <property type="molecule type" value="Genomic_DNA"/>
</dbReference>
<dbReference type="AlphaFoldDB" id="A0AAE1QQ53"/>
<protein>
    <submittedName>
        <fullName evidence="2">Uncharacterized protein</fullName>
    </submittedName>
</protein>
<evidence type="ECO:0000313" key="3">
    <source>
        <dbReference type="Proteomes" id="UP001292094"/>
    </source>
</evidence>
<dbReference type="Proteomes" id="UP001292094">
    <property type="component" value="Unassembled WGS sequence"/>
</dbReference>
<feature type="region of interest" description="Disordered" evidence="1">
    <location>
        <begin position="1"/>
        <end position="27"/>
    </location>
</feature>
<keyword evidence="3" id="KW-1185">Reference proteome</keyword>
<reference evidence="2" key="1">
    <citation type="submission" date="2023-11" db="EMBL/GenBank/DDBJ databases">
        <title>Genome assemblies of two species of porcelain crab, Petrolisthes cinctipes and Petrolisthes manimaculis (Anomura: Porcellanidae).</title>
        <authorList>
            <person name="Angst P."/>
        </authorList>
    </citation>
    <scope>NUCLEOTIDE SEQUENCE</scope>
    <source>
        <strain evidence="2">PB745_02</strain>
        <tissue evidence="2">Gill</tissue>
    </source>
</reference>
<comment type="caution">
    <text evidence="2">The sequence shown here is derived from an EMBL/GenBank/DDBJ whole genome shotgun (WGS) entry which is preliminary data.</text>
</comment>
<name>A0AAE1QQ53_9EUCA</name>
<sequence length="86" mass="10066">MPSAFPRVGEAENATVETSKTPERVGDRFPNIRRSRKERKFEKYSGNVANPHQLDVQVLPMLPEQIVRASYQVMWRRMCREDVMCL</sequence>